<dbReference type="EMBL" id="FN648486">
    <property type="protein sequence ID" value="CBJ25607.1"/>
    <property type="molecule type" value="Genomic_DNA"/>
</dbReference>
<dbReference type="GO" id="GO:0003341">
    <property type="term" value="P:cilium movement"/>
    <property type="evidence" value="ECO:0007669"/>
    <property type="project" value="InterPro"/>
</dbReference>
<feature type="compositionally biased region" description="Gly residues" evidence="3">
    <location>
        <begin position="26"/>
        <end position="37"/>
    </location>
</feature>
<evidence type="ECO:0000313" key="5">
    <source>
        <dbReference type="Proteomes" id="UP000002630"/>
    </source>
</evidence>
<feature type="compositionally biased region" description="Gly residues" evidence="3">
    <location>
        <begin position="71"/>
        <end position="81"/>
    </location>
</feature>
<feature type="coiled-coil region" evidence="2">
    <location>
        <begin position="834"/>
        <end position="878"/>
    </location>
</feature>
<evidence type="ECO:0000256" key="2">
    <source>
        <dbReference type="SAM" id="Coils"/>
    </source>
</evidence>
<feature type="coiled-coil region" evidence="2">
    <location>
        <begin position="537"/>
        <end position="695"/>
    </location>
</feature>
<gene>
    <name evidence="4" type="ORF">Esi_0003_0315</name>
</gene>
<proteinExistence type="predicted"/>
<keyword evidence="4" id="KW-0969">Cilium</keyword>
<dbReference type="EMBL" id="FN649727">
    <property type="protein sequence ID" value="CBJ25607.1"/>
    <property type="molecule type" value="Genomic_DNA"/>
</dbReference>
<reference evidence="4 5" key="1">
    <citation type="journal article" date="2010" name="Nature">
        <title>The Ectocarpus genome and the independent evolution of multicellularity in brown algae.</title>
        <authorList>
            <person name="Cock J.M."/>
            <person name="Sterck L."/>
            <person name="Rouze P."/>
            <person name="Scornet D."/>
            <person name="Allen A.E."/>
            <person name="Amoutzias G."/>
            <person name="Anthouard V."/>
            <person name="Artiguenave F."/>
            <person name="Aury J.M."/>
            <person name="Badger J.H."/>
            <person name="Beszteri B."/>
            <person name="Billiau K."/>
            <person name="Bonnet E."/>
            <person name="Bothwell J.H."/>
            <person name="Bowler C."/>
            <person name="Boyen C."/>
            <person name="Brownlee C."/>
            <person name="Carrano C.J."/>
            <person name="Charrier B."/>
            <person name="Cho G.Y."/>
            <person name="Coelho S.M."/>
            <person name="Collen J."/>
            <person name="Corre E."/>
            <person name="Da Silva C."/>
            <person name="Delage L."/>
            <person name="Delaroque N."/>
            <person name="Dittami S.M."/>
            <person name="Doulbeau S."/>
            <person name="Elias M."/>
            <person name="Farnham G."/>
            <person name="Gachon C.M."/>
            <person name="Gschloessl B."/>
            <person name="Heesch S."/>
            <person name="Jabbari K."/>
            <person name="Jubin C."/>
            <person name="Kawai H."/>
            <person name="Kimura K."/>
            <person name="Kloareg B."/>
            <person name="Kupper F.C."/>
            <person name="Lang D."/>
            <person name="Le Bail A."/>
            <person name="Leblanc C."/>
            <person name="Lerouge P."/>
            <person name="Lohr M."/>
            <person name="Lopez P.J."/>
            <person name="Martens C."/>
            <person name="Maumus F."/>
            <person name="Michel G."/>
            <person name="Miranda-Saavedra D."/>
            <person name="Morales J."/>
            <person name="Moreau H."/>
            <person name="Motomura T."/>
            <person name="Nagasato C."/>
            <person name="Napoli C.A."/>
            <person name="Nelson D.R."/>
            <person name="Nyvall-Collen P."/>
            <person name="Peters A.F."/>
            <person name="Pommier C."/>
            <person name="Potin P."/>
            <person name="Poulain J."/>
            <person name="Quesneville H."/>
            <person name="Read B."/>
            <person name="Rensing S.A."/>
            <person name="Ritter A."/>
            <person name="Rousvoal S."/>
            <person name="Samanta M."/>
            <person name="Samson G."/>
            <person name="Schroeder D.C."/>
            <person name="Segurens B."/>
            <person name="Strittmatter M."/>
            <person name="Tonon T."/>
            <person name="Tregear J.W."/>
            <person name="Valentin K."/>
            <person name="von Dassow P."/>
            <person name="Yamagishi T."/>
            <person name="Van de Peer Y."/>
            <person name="Wincker P."/>
        </authorList>
    </citation>
    <scope>NUCLEOTIDE SEQUENCE [LARGE SCALE GENOMIC DNA]</scope>
    <source>
        <strain evidence="5">Ec32 / CCAP1310/4</strain>
    </source>
</reference>
<dbReference type="Pfam" id="PF24161">
    <property type="entry name" value="CCDC39"/>
    <property type="match status" value="1"/>
</dbReference>
<keyword evidence="4" id="KW-0966">Cell projection</keyword>
<evidence type="ECO:0000313" key="4">
    <source>
        <dbReference type="EMBL" id="CBJ25607.1"/>
    </source>
</evidence>
<feature type="coiled-coil region" evidence="2">
    <location>
        <begin position="376"/>
        <end position="424"/>
    </location>
</feature>
<feature type="compositionally biased region" description="Polar residues" evidence="3">
    <location>
        <begin position="49"/>
        <end position="60"/>
    </location>
</feature>
<feature type="compositionally biased region" description="Low complexity" evidence="3">
    <location>
        <begin position="1015"/>
        <end position="1055"/>
    </location>
</feature>
<evidence type="ECO:0000256" key="3">
    <source>
        <dbReference type="SAM" id="MobiDB-lite"/>
    </source>
</evidence>
<dbReference type="GO" id="GO:0036159">
    <property type="term" value="P:inner dynein arm assembly"/>
    <property type="evidence" value="ECO:0007669"/>
    <property type="project" value="InterPro"/>
</dbReference>
<feature type="region of interest" description="Disordered" evidence="3">
    <location>
        <begin position="1009"/>
        <end position="1094"/>
    </location>
</feature>
<dbReference type="InParanoid" id="D7FW87"/>
<dbReference type="GO" id="GO:0005930">
    <property type="term" value="C:axoneme"/>
    <property type="evidence" value="ECO:0007669"/>
    <property type="project" value="InterPro"/>
</dbReference>
<dbReference type="Proteomes" id="UP000002630">
    <property type="component" value="Linkage Group LG02"/>
</dbReference>
<dbReference type="OrthoDB" id="10259720at2759"/>
<evidence type="ECO:0000256" key="1">
    <source>
        <dbReference type="ARBA" id="ARBA00023054"/>
    </source>
</evidence>
<dbReference type="PANTHER" id="PTHR18962:SF0">
    <property type="entry name" value="COILED-COIL DOMAIN-CONTAINING PROTEIN 39"/>
    <property type="match status" value="1"/>
</dbReference>
<sequence length="1094" mass="119741">MGVPMFGNPESPVGFGLGGDAAQLSNGGGEDGINGDGRGVRETLADTIYPNSSKAPQNNDDGNDHAVGMGSRRGFGEGGQGASDDAGSRSRRMFDGSRVAEPDNLQIVEAGEGADIIPGVDDLPVFANDQSKALNDEIKVREKKVAQATNALADNRERVRIMEEHLKNVRQEVGHTNALMAAKKKEIATEEHLCALAAREAGRYTHDARRFVVEAEEAQDKLNGVQNAIFGANEEMDRFKLQMNWNQEELEQWALAAKQKEEDNLALQKYARADDVKIKDLSLQVERLSKSVVARRAELQNLEAESSAKQVELDNTAADFRRLHAERQDLVRQWQNAIDGMRRRDEEINAVGEKYAAARQVRATRIETLAQNAARLKMQRNDNKEVQGSIENLERTVQRQREEAQAAQKRLEEFRDVLEVVKNTLGNGAGALARKRGENANLTAQIEEKRVGLDTARRKYQISKQRVETETGNTNKVEATAKSAEEELQQREAELKASKKRLATAKELMFRDSQKLYALRQEEANFIAEICGAQATMKNLQTKVHALDQEQTRQQELIYSAEFQIQQMERKVARGMGERTDEEKSELNAKIRELEGEVDVMREEKKMLTGQARKLNNELRASLRRREAASAQQAELNEAINELELECRAAEGDVKRESQMKEELMVSNDVMRLEVKRLRDTLNGAADEVFSLENRRQQLAMSMKERKAEIQVHWDLQRATLRAAEEERHRVQLELGDRRQAVEKLRAKYETLAKGFAGAGAGELGGDHAGGGSSQAYFIIAAAQKREELQREGDELDQEIRSFQRADPGCKDADALRSLEARAKAAQDGLFRRKKELQRAQTDHEEDLARLDGAKARAARLDEQNAQLDSVRVQAKAQLDAQRQALTRAGERLASERAMHRRAPGVGGGGRSDRDGGVETMVPTADDVTPAPVAGGTATAEARDNGGGLIAALVGRGGETLTEKALRASTLGDTASGVLYTLGQLAREFPEMHDALKISLHLKKLKVPPAPPAHGPASGVAAGASKTGRASSAEGSRAGSESSSHVGGASVRSSTSGGGMRGGSLGDRRGSRAGGGGSVAGEGISPMRLFEAPI</sequence>
<keyword evidence="1 2" id="KW-0175">Coiled coil</keyword>
<accession>D7FW87</accession>
<feature type="compositionally biased region" description="Basic and acidic residues" evidence="3">
    <location>
        <begin position="86"/>
        <end position="97"/>
    </location>
</feature>
<name>D7FW87_ECTSI</name>
<feature type="region of interest" description="Disordered" evidence="3">
    <location>
        <begin position="1"/>
        <end position="97"/>
    </location>
</feature>
<keyword evidence="5" id="KW-1185">Reference proteome</keyword>
<feature type="coiled-coil region" evidence="2">
    <location>
        <begin position="285"/>
        <end position="319"/>
    </location>
</feature>
<feature type="compositionally biased region" description="Gly residues" evidence="3">
    <location>
        <begin position="1056"/>
        <end position="1065"/>
    </location>
</feature>
<dbReference type="OMA" id="ANEEMDR"/>
<feature type="coiled-coil region" evidence="2">
    <location>
        <begin position="779"/>
        <end position="806"/>
    </location>
</feature>
<feature type="coiled-coil region" evidence="2">
    <location>
        <begin position="474"/>
        <end position="508"/>
    </location>
</feature>
<keyword evidence="4" id="KW-0282">Flagellum</keyword>
<dbReference type="InterPro" id="IPR033290">
    <property type="entry name" value="CCDC39"/>
</dbReference>
<dbReference type="STRING" id="2880.D7FW87"/>
<dbReference type="AlphaFoldDB" id="D7FW87"/>
<organism evidence="4 5">
    <name type="scientific">Ectocarpus siliculosus</name>
    <name type="common">Brown alga</name>
    <name type="synonym">Conferva siliculosa</name>
    <dbReference type="NCBI Taxonomy" id="2880"/>
    <lineage>
        <taxon>Eukaryota</taxon>
        <taxon>Sar</taxon>
        <taxon>Stramenopiles</taxon>
        <taxon>Ochrophyta</taxon>
        <taxon>PX clade</taxon>
        <taxon>Phaeophyceae</taxon>
        <taxon>Ectocarpales</taxon>
        <taxon>Ectocarpaceae</taxon>
        <taxon>Ectocarpus</taxon>
    </lineage>
</organism>
<dbReference type="eggNOG" id="ENOG502QS0D">
    <property type="taxonomic scope" value="Eukaryota"/>
</dbReference>
<dbReference type="PANTHER" id="PTHR18962">
    <property type="entry name" value="COILED-COIL DOMAIN-CONTAINING PROTEIN 39"/>
    <property type="match status" value="1"/>
</dbReference>
<dbReference type="GO" id="GO:0060285">
    <property type="term" value="P:cilium-dependent cell motility"/>
    <property type="evidence" value="ECO:0007669"/>
    <property type="project" value="TreeGrafter"/>
</dbReference>
<protein>
    <submittedName>
        <fullName evidence="4">Flagellar associated protein</fullName>
    </submittedName>
</protein>